<dbReference type="PANTHER" id="PTHR11783">
    <property type="entry name" value="SULFOTRANSFERASE SULT"/>
    <property type="match status" value="1"/>
</dbReference>
<dbReference type="EMBL" id="JARKIK010000024">
    <property type="protein sequence ID" value="KAK8743703.1"/>
    <property type="molecule type" value="Genomic_DNA"/>
</dbReference>
<dbReference type="Gene3D" id="3.40.50.300">
    <property type="entry name" value="P-loop containing nucleotide triphosphate hydrolases"/>
    <property type="match status" value="1"/>
</dbReference>
<dbReference type="Proteomes" id="UP001445076">
    <property type="component" value="Unassembled WGS sequence"/>
</dbReference>
<gene>
    <name evidence="4" type="ORF">OTU49_001218</name>
</gene>
<reference evidence="4 5" key="1">
    <citation type="journal article" date="2024" name="BMC Genomics">
        <title>Genome assembly of redclaw crayfish (Cherax quadricarinatus) provides insights into its immune adaptation and hypoxia tolerance.</title>
        <authorList>
            <person name="Liu Z."/>
            <person name="Zheng J."/>
            <person name="Li H."/>
            <person name="Fang K."/>
            <person name="Wang S."/>
            <person name="He J."/>
            <person name="Zhou D."/>
            <person name="Weng S."/>
            <person name="Chi M."/>
            <person name="Gu Z."/>
            <person name="He J."/>
            <person name="Li F."/>
            <person name="Wang M."/>
        </authorList>
    </citation>
    <scope>NUCLEOTIDE SEQUENCE [LARGE SCALE GENOMIC DNA]</scope>
    <source>
        <strain evidence="4">ZL_2023a</strain>
    </source>
</reference>
<dbReference type="GO" id="GO:0008146">
    <property type="term" value="F:sulfotransferase activity"/>
    <property type="evidence" value="ECO:0007669"/>
    <property type="project" value="InterPro"/>
</dbReference>
<evidence type="ECO:0000256" key="1">
    <source>
        <dbReference type="ARBA" id="ARBA00005771"/>
    </source>
</evidence>
<name>A0AAW0XUS5_CHEQU</name>
<evidence type="ECO:0000313" key="4">
    <source>
        <dbReference type="EMBL" id="KAK8743703.1"/>
    </source>
</evidence>
<comment type="caution">
    <text evidence="4">The sequence shown here is derived from an EMBL/GenBank/DDBJ whole genome shotgun (WGS) entry which is preliminary data.</text>
</comment>
<dbReference type="AlphaFoldDB" id="A0AAW0XUS5"/>
<organism evidence="4 5">
    <name type="scientific">Cherax quadricarinatus</name>
    <name type="common">Australian red claw crayfish</name>
    <dbReference type="NCBI Taxonomy" id="27406"/>
    <lineage>
        <taxon>Eukaryota</taxon>
        <taxon>Metazoa</taxon>
        <taxon>Ecdysozoa</taxon>
        <taxon>Arthropoda</taxon>
        <taxon>Crustacea</taxon>
        <taxon>Multicrustacea</taxon>
        <taxon>Malacostraca</taxon>
        <taxon>Eumalacostraca</taxon>
        <taxon>Eucarida</taxon>
        <taxon>Decapoda</taxon>
        <taxon>Pleocyemata</taxon>
        <taxon>Astacidea</taxon>
        <taxon>Parastacoidea</taxon>
        <taxon>Parastacidae</taxon>
        <taxon>Cherax</taxon>
    </lineage>
</organism>
<evidence type="ECO:0000256" key="2">
    <source>
        <dbReference type="ARBA" id="ARBA00022679"/>
    </source>
</evidence>
<protein>
    <recommendedName>
        <fullName evidence="3">Sulfotransferase domain-containing protein</fullName>
    </recommendedName>
</protein>
<proteinExistence type="inferred from homology"/>
<dbReference type="Pfam" id="PF00685">
    <property type="entry name" value="Sulfotransfer_1"/>
    <property type="match status" value="1"/>
</dbReference>
<dbReference type="InterPro" id="IPR027417">
    <property type="entry name" value="P-loop_NTPase"/>
</dbReference>
<keyword evidence="2" id="KW-0808">Transferase</keyword>
<keyword evidence="5" id="KW-1185">Reference proteome</keyword>
<sequence>MSKLVSGHEVVVMSDEWLARLGKEQQLYKEGMVKLMPDGWLLPAAFTRIADKIYNFKLRPSDVILMGMPKSGTTWLQEVLWTMLNNPDLNNDKTDTPTPMRSPQIEFDALADSNAWDKMMVDFGELPQSFQDMAAEFSFKEMKSEDGVFLKMCEALPDRRVMKTHLPFCLLPPYLLNSAKVVYAVRNPKDVVVSLYHHFKNFQFHSYTGTFDNFVKLFMEDDLLFSPYWPHLRSSWKMKDHPSVHFVFYEDMKTDTMAELRKLNEFLGANLTPQQLSNVVEHTSFSSMKSRLVEFEGKAFKSDAEKNEGFFRKGVIGDWKNHFSPELEKQMNHWIENNTANTNIIFKGN</sequence>
<accession>A0AAW0XUS5</accession>
<evidence type="ECO:0000259" key="3">
    <source>
        <dbReference type="Pfam" id="PF00685"/>
    </source>
</evidence>
<dbReference type="SUPFAM" id="SSF52540">
    <property type="entry name" value="P-loop containing nucleoside triphosphate hydrolases"/>
    <property type="match status" value="1"/>
</dbReference>
<dbReference type="InterPro" id="IPR000863">
    <property type="entry name" value="Sulfotransferase_dom"/>
</dbReference>
<evidence type="ECO:0000313" key="5">
    <source>
        <dbReference type="Proteomes" id="UP001445076"/>
    </source>
</evidence>
<comment type="similarity">
    <text evidence="1">Belongs to the sulfotransferase 1 family.</text>
</comment>
<feature type="domain" description="Sulfotransferase" evidence="3">
    <location>
        <begin position="60"/>
        <end position="342"/>
    </location>
</feature>